<reference evidence="1" key="1">
    <citation type="submission" date="2021-03" db="EMBL/GenBank/DDBJ databases">
        <title>Evolutionary priming and transition to the ectomycorrhizal habit in an iconic lineage of mushroom-forming fungi: is preadaptation a requirement?</title>
        <authorList>
            <consortium name="DOE Joint Genome Institute"/>
            <person name="Looney B.P."/>
            <person name="Miyauchi S."/>
            <person name="Morin E."/>
            <person name="Drula E."/>
            <person name="Courty P.E."/>
            <person name="Chicoki N."/>
            <person name="Fauchery L."/>
            <person name="Kohler A."/>
            <person name="Kuo A."/>
            <person name="LaButti K."/>
            <person name="Pangilinan J."/>
            <person name="Lipzen A."/>
            <person name="Riley R."/>
            <person name="Andreopoulos W."/>
            <person name="He G."/>
            <person name="Johnson J."/>
            <person name="Barry K.W."/>
            <person name="Grigoriev I.V."/>
            <person name="Nagy L."/>
            <person name="Hibbett D."/>
            <person name="Henrissat B."/>
            <person name="Matheny P.B."/>
            <person name="Labbe J."/>
            <person name="Martin A.F."/>
        </authorList>
    </citation>
    <scope>NUCLEOTIDE SEQUENCE</scope>
    <source>
        <strain evidence="1">BPL698</strain>
    </source>
</reference>
<proteinExistence type="predicted"/>
<accession>A0ACC0UQ47</accession>
<dbReference type="EMBL" id="JAGFNK010000002">
    <property type="protein sequence ID" value="KAI9513219.1"/>
    <property type="molecule type" value="Genomic_DNA"/>
</dbReference>
<evidence type="ECO:0000313" key="1">
    <source>
        <dbReference type="EMBL" id="KAI9513219.1"/>
    </source>
</evidence>
<protein>
    <submittedName>
        <fullName evidence="1">Uncharacterized protein</fullName>
    </submittedName>
</protein>
<organism evidence="1 2">
    <name type="scientific">Russula earlei</name>
    <dbReference type="NCBI Taxonomy" id="71964"/>
    <lineage>
        <taxon>Eukaryota</taxon>
        <taxon>Fungi</taxon>
        <taxon>Dikarya</taxon>
        <taxon>Basidiomycota</taxon>
        <taxon>Agaricomycotina</taxon>
        <taxon>Agaricomycetes</taxon>
        <taxon>Russulales</taxon>
        <taxon>Russulaceae</taxon>
        <taxon>Russula</taxon>
    </lineage>
</organism>
<evidence type="ECO:0000313" key="2">
    <source>
        <dbReference type="Proteomes" id="UP001207468"/>
    </source>
</evidence>
<comment type="caution">
    <text evidence="1">The sequence shown here is derived from an EMBL/GenBank/DDBJ whole genome shotgun (WGS) entry which is preliminary data.</text>
</comment>
<name>A0ACC0UQ47_9AGAM</name>
<dbReference type="Proteomes" id="UP001207468">
    <property type="component" value="Unassembled WGS sequence"/>
</dbReference>
<sequence>MSSTKTLQTLSEPVRTRLRSTQILTSLPQIVSELVQNCLDASASHIDVGVDCQEWECWVQDDGHGIARSGLDALSKGCEAGRYNTSKANTLDSLGDISTFGFRGEALASAADVSCLEITSRTAISRQTWSVITKNGRCLYNGPAVRWRMEHSGTVVYLRDIFHNLPIRRSSHPRPSRTMEIICRGIETFALVFPSVAFTVSTLRQPSKIGTRTDRILHIPRTVSILSAFRHIVGKTLADEVDDVAVSFGTMKLEGFISLTGSHTKAHQYIYINRHPLSPAHHLYRNIDLIFSNSNFSKKVLCTDTTNHPRRRHARRSPHKPDQRPIYVLSLTVPPQDVDNCLEPGRSLIHVSNEDAITAFFDSVINGFLHRHGFLVSDEIQPASPKRRRKMTGEDLFKNEPDLRASWQISCKGRAPFSPRNMQPITREEDNGPSLHVNPVGNDDDDNNGIVWIDPSSGVTFVIDKWTGNSYPRTPLGQEFDEDNAQAVNLTRRTLTVTDSGDCEGEAPQWILDALQDNSAYFVRERPIPSVSQRLPSLLSLSSKHVVPTTCVTHSERWPDRPLSIFDETSSWCLQKDDLARMKVINQVDRKFIICVVDETKEGDDSGQVSDCPKRMLVLVDQHAASERVRVEGFLKTLCHNFLTFERKGIENVDRVELDPPRPIFLSRREASRLRSTQNILGRWCFDLSWPEPESCDQIVDQDASERLLVHSVPHVVSEKLLAGDELRNFLKEHAGESETDDVPPALGSGTCGGNGNHLTWHKALRWCPKGLLGLVNSKACRGAIMFNDPLSIEQCERLMGQLAETAFPFQCAHGRPSLVPLPGMSEYPPVRDRGRKVDWGLSGQI</sequence>
<gene>
    <name evidence="1" type="ORF">F5148DRAFT_1157068</name>
</gene>
<keyword evidence="2" id="KW-1185">Reference proteome</keyword>